<comment type="caution">
    <text evidence="11">The sequence shown here is derived from an EMBL/GenBank/DDBJ whole genome shotgun (WGS) entry which is preliminary data.</text>
</comment>
<evidence type="ECO:0000256" key="8">
    <source>
        <dbReference type="ARBA" id="ARBA00038436"/>
    </source>
</evidence>
<dbReference type="Pfam" id="PF04290">
    <property type="entry name" value="DctQ"/>
    <property type="match status" value="1"/>
</dbReference>
<evidence type="ECO:0000256" key="9">
    <source>
        <dbReference type="SAM" id="Phobius"/>
    </source>
</evidence>
<comment type="subcellular location">
    <subcellularLocation>
        <location evidence="1">Cell inner membrane</location>
        <topology evidence="1">Multi-pass membrane protein</topology>
    </subcellularLocation>
</comment>
<evidence type="ECO:0000313" key="11">
    <source>
        <dbReference type="EMBL" id="HEN28916.1"/>
    </source>
</evidence>
<protein>
    <submittedName>
        <fullName evidence="11">TRAP transporter small permease</fullName>
    </submittedName>
</protein>
<keyword evidence="6 9" id="KW-1133">Transmembrane helix</keyword>
<evidence type="ECO:0000256" key="1">
    <source>
        <dbReference type="ARBA" id="ARBA00004429"/>
    </source>
</evidence>
<keyword evidence="5 9" id="KW-0812">Transmembrane</keyword>
<evidence type="ECO:0000256" key="6">
    <source>
        <dbReference type="ARBA" id="ARBA00022989"/>
    </source>
</evidence>
<keyword evidence="7 9" id="KW-0472">Membrane</keyword>
<comment type="similarity">
    <text evidence="8">Belongs to the TRAP transporter small permease family.</text>
</comment>
<dbReference type="EMBL" id="DSOL01000278">
    <property type="protein sequence ID" value="HEN28916.1"/>
    <property type="molecule type" value="Genomic_DNA"/>
</dbReference>
<feature type="domain" description="Tripartite ATP-independent periplasmic transporters DctQ component" evidence="10">
    <location>
        <begin position="24"/>
        <end position="152"/>
    </location>
</feature>
<feature type="transmembrane region" description="Helical" evidence="9">
    <location>
        <begin position="126"/>
        <end position="149"/>
    </location>
</feature>
<evidence type="ECO:0000256" key="4">
    <source>
        <dbReference type="ARBA" id="ARBA00022519"/>
    </source>
</evidence>
<proteinExistence type="inferred from homology"/>
<feature type="transmembrane region" description="Helical" evidence="9">
    <location>
        <begin position="46"/>
        <end position="64"/>
    </location>
</feature>
<reference evidence="11" key="1">
    <citation type="journal article" date="2020" name="mSystems">
        <title>Genome- and Community-Level Interaction Insights into Carbon Utilization and Element Cycling Functions of Hydrothermarchaeota in Hydrothermal Sediment.</title>
        <authorList>
            <person name="Zhou Z."/>
            <person name="Liu Y."/>
            <person name="Xu W."/>
            <person name="Pan J."/>
            <person name="Luo Z.H."/>
            <person name="Li M."/>
        </authorList>
    </citation>
    <scope>NUCLEOTIDE SEQUENCE [LARGE SCALE GENOMIC DNA]</scope>
    <source>
        <strain evidence="11">SpSt-34</strain>
    </source>
</reference>
<accession>A0A7C2P4J4</accession>
<dbReference type="InterPro" id="IPR007387">
    <property type="entry name" value="TRAP_DctQ"/>
</dbReference>
<sequence length="158" mass="18081">MNTFRKLVLWLMLSAGAFLFFAMGINICDIISTKIFKVSIPGTIDFTEECMVFLTMLPLAFVALEKKHIKFSILEEQFSPKVKKLMKLIQYVLSLGISGFVCVRTFYNFLQSVKVMEMKRGVDLPIWPATFIVFFSFLILTLVWGVLLVESLEDKDGT</sequence>
<evidence type="ECO:0000256" key="5">
    <source>
        <dbReference type="ARBA" id="ARBA00022692"/>
    </source>
</evidence>
<dbReference type="PANTHER" id="PTHR35011">
    <property type="entry name" value="2,3-DIKETO-L-GULONATE TRAP TRANSPORTER SMALL PERMEASE PROTEIN YIAM"/>
    <property type="match status" value="1"/>
</dbReference>
<dbReference type="GO" id="GO:0005886">
    <property type="term" value="C:plasma membrane"/>
    <property type="evidence" value="ECO:0007669"/>
    <property type="project" value="UniProtKB-SubCell"/>
</dbReference>
<gene>
    <name evidence="11" type="ORF">ENQ77_09795</name>
</gene>
<evidence type="ECO:0000256" key="7">
    <source>
        <dbReference type="ARBA" id="ARBA00023136"/>
    </source>
</evidence>
<organism evidence="11">
    <name type="scientific">candidate division WOR-3 bacterium</name>
    <dbReference type="NCBI Taxonomy" id="2052148"/>
    <lineage>
        <taxon>Bacteria</taxon>
        <taxon>Bacteria division WOR-3</taxon>
    </lineage>
</organism>
<name>A0A7C2P4J4_UNCW3</name>
<evidence type="ECO:0000256" key="2">
    <source>
        <dbReference type="ARBA" id="ARBA00022448"/>
    </source>
</evidence>
<evidence type="ECO:0000259" key="10">
    <source>
        <dbReference type="Pfam" id="PF04290"/>
    </source>
</evidence>
<keyword evidence="2" id="KW-0813">Transport</keyword>
<keyword evidence="4" id="KW-0997">Cell inner membrane</keyword>
<dbReference type="AlphaFoldDB" id="A0A7C2P4J4"/>
<evidence type="ECO:0000256" key="3">
    <source>
        <dbReference type="ARBA" id="ARBA00022475"/>
    </source>
</evidence>
<dbReference type="PANTHER" id="PTHR35011:SF10">
    <property type="entry name" value="TRAP TRANSPORTER SMALL PERMEASE PROTEIN"/>
    <property type="match status" value="1"/>
</dbReference>
<keyword evidence="3" id="KW-1003">Cell membrane</keyword>
<dbReference type="GO" id="GO:0022857">
    <property type="term" value="F:transmembrane transporter activity"/>
    <property type="evidence" value="ECO:0007669"/>
    <property type="project" value="TreeGrafter"/>
</dbReference>
<dbReference type="GO" id="GO:0015740">
    <property type="term" value="P:C4-dicarboxylate transport"/>
    <property type="evidence" value="ECO:0007669"/>
    <property type="project" value="TreeGrafter"/>
</dbReference>
<dbReference type="InterPro" id="IPR055348">
    <property type="entry name" value="DctQ"/>
</dbReference>
<feature type="transmembrane region" description="Helical" evidence="9">
    <location>
        <begin position="85"/>
        <end position="106"/>
    </location>
</feature>